<proteinExistence type="predicted"/>
<organism evidence="1">
    <name type="scientific">Siphoviridae sp. ct96x5</name>
    <dbReference type="NCBI Taxonomy" id="2825367"/>
    <lineage>
        <taxon>Viruses</taxon>
        <taxon>Duplodnaviria</taxon>
        <taxon>Heunggongvirae</taxon>
        <taxon>Uroviricota</taxon>
        <taxon>Caudoviricetes</taxon>
    </lineage>
</organism>
<protein>
    <submittedName>
        <fullName evidence="1">Uncharacterized protein</fullName>
    </submittedName>
</protein>
<dbReference type="EMBL" id="BK015488">
    <property type="protein sequence ID" value="DAE09520.1"/>
    <property type="molecule type" value="Genomic_DNA"/>
</dbReference>
<accession>A0A8S5PRV7</accession>
<evidence type="ECO:0000313" key="1">
    <source>
        <dbReference type="EMBL" id="DAE09520.1"/>
    </source>
</evidence>
<reference evidence="1" key="1">
    <citation type="journal article" date="2021" name="Proc. Natl. Acad. Sci. U.S.A.">
        <title>A Catalog of Tens of Thousands of Viruses from Human Metagenomes Reveals Hidden Associations with Chronic Diseases.</title>
        <authorList>
            <person name="Tisza M.J."/>
            <person name="Buck C.B."/>
        </authorList>
    </citation>
    <scope>NUCLEOTIDE SEQUENCE</scope>
    <source>
        <strain evidence="1">Ct96x5</strain>
    </source>
</reference>
<sequence length="31" mass="3716">MPRSLQHCTPENSRLSYPSVYLAQERKLRRV</sequence>
<name>A0A8S5PRV7_9CAUD</name>